<evidence type="ECO:0000256" key="8">
    <source>
        <dbReference type="ARBA" id="ARBA00023065"/>
    </source>
</evidence>
<keyword evidence="15" id="KW-0175">Coiled coil</keyword>
<evidence type="ECO:0000256" key="12">
    <source>
        <dbReference type="ARBA" id="ARBA00037847"/>
    </source>
</evidence>
<keyword evidence="9 13" id="KW-0472">Membrane</keyword>
<dbReference type="SUPFAM" id="SSF81573">
    <property type="entry name" value="F1F0 ATP synthase subunit B, membrane domain"/>
    <property type="match status" value="1"/>
</dbReference>
<comment type="subcellular location">
    <subcellularLocation>
        <location evidence="13">Cell membrane</location>
        <topology evidence="13">Single-pass membrane protein</topology>
    </subcellularLocation>
    <subcellularLocation>
        <location evidence="12">Endomembrane system</location>
        <topology evidence="12">Single-pass membrane protein</topology>
    </subcellularLocation>
</comment>
<keyword evidence="7 13" id="KW-1133">Transmembrane helix</keyword>
<evidence type="ECO:0000256" key="1">
    <source>
        <dbReference type="ARBA" id="ARBA00005513"/>
    </source>
</evidence>
<comment type="similarity">
    <text evidence="1 13 14">Belongs to the ATPase B chain family.</text>
</comment>
<dbReference type="OrthoDB" id="282095at2"/>
<evidence type="ECO:0000256" key="11">
    <source>
        <dbReference type="ARBA" id="ARBA00025198"/>
    </source>
</evidence>
<dbReference type="STRING" id="1471761.B0W44_17020"/>
<dbReference type="InterPro" id="IPR028987">
    <property type="entry name" value="ATP_synth_B-like_membr_sf"/>
</dbReference>
<keyword evidence="8 13" id="KW-0406">Ion transport</keyword>
<gene>
    <name evidence="13" type="primary">atpF</name>
    <name evidence="16" type="ORF">B0W44_17020</name>
</gene>
<dbReference type="GO" id="GO:0012505">
    <property type="term" value="C:endomembrane system"/>
    <property type="evidence" value="ECO:0007669"/>
    <property type="project" value="UniProtKB-SubCell"/>
</dbReference>
<reference evidence="16 17" key="1">
    <citation type="journal article" date="2015" name="Int. J. Syst. Evol. Microbiol.">
        <title>Novibacillus thermophilus gen. nov., sp. nov., a Gram-staining-negative and moderately thermophilic member of the family Thermoactinomycetaceae.</title>
        <authorList>
            <person name="Yang G."/>
            <person name="Chen J."/>
            <person name="Zhou S."/>
        </authorList>
    </citation>
    <scope>NUCLEOTIDE SEQUENCE [LARGE SCALE GENOMIC DNA]</scope>
    <source>
        <strain evidence="16 17">SG-1</strain>
    </source>
</reference>
<evidence type="ECO:0000256" key="5">
    <source>
        <dbReference type="ARBA" id="ARBA00022692"/>
    </source>
</evidence>
<evidence type="ECO:0000256" key="10">
    <source>
        <dbReference type="ARBA" id="ARBA00023310"/>
    </source>
</evidence>
<keyword evidence="6 13" id="KW-0375">Hydrogen ion transport</keyword>
<dbReference type="GO" id="GO:0046961">
    <property type="term" value="F:proton-transporting ATPase activity, rotational mechanism"/>
    <property type="evidence" value="ECO:0007669"/>
    <property type="project" value="TreeGrafter"/>
</dbReference>
<sequence length="164" mass="18843">MGGIEISWGTTLYQLVVFIILFLLLKRYAFGPLLNVMQTRQEKVEKDLAEAEKNRQEAEKLLAEQREEMSKVRREAQEILERAKQTADKQAQDLLAQAREEAERLKEDAQKEIQREKEQALAAVRDQVGALSVMLASKIIEKEIDEAAQKTLVDDYLKDVGERI</sequence>
<evidence type="ECO:0000256" key="9">
    <source>
        <dbReference type="ARBA" id="ARBA00023136"/>
    </source>
</evidence>
<keyword evidence="5 13" id="KW-0812">Transmembrane</keyword>
<comment type="function">
    <text evidence="11 13">F(1)F(0) ATP synthase produces ATP from ADP in the presence of a proton or sodium gradient. F-type ATPases consist of two structural domains, F(1) containing the extramembraneous catalytic core and F(0) containing the membrane proton channel, linked together by a central stalk and a peripheral stalk. During catalysis, ATP synthesis in the catalytic domain of F(1) is coupled via a rotary mechanism of the central stalk subunits to proton translocation.</text>
</comment>
<dbReference type="GO" id="GO:0046933">
    <property type="term" value="F:proton-transporting ATP synthase activity, rotational mechanism"/>
    <property type="evidence" value="ECO:0007669"/>
    <property type="project" value="UniProtKB-UniRule"/>
</dbReference>
<evidence type="ECO:0000256" key="3">
    <source>
        <dbReference type="ARBA" id="ARBA00022475"/>
    </source>
</evidence>
<accession>A0A1U9KB32</accession>
<dbReference type="InterPro" id="IPR005864">
    <property type="entry name" value="ATP_synth_F0_bsu_bac"/>
</dbReference>
<dbReference type="RefSeq" id="WP_077721058.1">
    <property type="nucleotide sequence ID" value="NZ_CP019699.1"/>
</dbReference>
<name>A0A1U9KB32_9BACL</name>
<dbReference type="Gene3D" id="6.10.250.1580">
    <property type="match status" value="1"/>
</dbReference>
<dbReference type="Pfam" id="PF00430">
    <property type="entry name" value="ATP-synt_B"/>
    <property type="match status" value="1"/>
</dbReference>
<dbReference type="InterPro" id="IPR002146">
    <property type="entry name" value="ATP_synth_b/b'su_bac/chlpt"/>
</dbReference>
<dbReference type="CDD" id="cd06503">
    <property type="entry name" value="ATP-synt_Fo_b"/>
    <property type="match status" value="1"/>
</dbReference>
<organism evidence="16 17">
    <name type="scientific">Novibacillus thermophilus</name>
    <dbReference type="NCBI Taxonomy" id="1471761"/>
    <lineage>
        <taxon>Bacteria</taxon>
        <taxon>Bacillati</taxon>
        <taxon>Bacillota</taxon>
        <taxon>Bacilli</taxon>
        <taxon>Bacillales</taxon>
        <taxon>Thermoactinomycetaceae</taxon>
        <taxon>Novibacillus</taxon>
    </lineage>
</organism>
<dbReference type="AlphaFoldDB" id="A0A1U9KB32"/>
<protein>
    <recommendedName>
        <fullName evidence="13">ATP synthase subunit b</fullName>
    </recommendedName>
    <alternativeName>
        <fullName evidence="13">ATP synthase F(0) sector subunit b</fullName>
    </alternativeName>
    <alternativeName>
        <fullName evidence="13">ATPase subunit I</fullName>
    </alternativeName>
    <alternativeName>
        <fullName evidence="13">F-type ATPase subunit b</fullName>
        <shortName evidence="13">F-ATPase subunit b</shortName>
    </alternativeName>
</protein>
<evidence type="ECO:0000313" key="16">
    <source>
        <dbReference type="EMBL" id="AQS57193.1"/>
    </source>
</evidence>
<keyword evidence="17" id="KW-1185">Reference proteome</keyword>
<evidence type="ECO:0000256" key="6">
    <source>
        <dbReference type="ARBA" id="ARBA00022781"/>
    </source>
</evidence>
<dbReference type="GO" id="GO:0045259">
    <property type="term" value="C:proton-transporting ATP synthase complex"/>
    <property type="evidence" value="ECO:0007669"/>
    <property type="project" value="UniProtKB-KW"/>
</dbReference>
<keyword evidence="2 13" id="KW-0813">Transport</keyword>
<feature type="coiled-coil region" evidence="15">
    <location>
        <begin position="34"/>
        <end position="126"/>
    </location>
</feature>
<keyword evidence="3 13" id="KW-1003">Cell membrane</keyword>
<proteinExistence type="inferred from homology"/>
<keyword evidence="10 13" id="KW-0066">ATP synthesis</keyword>
<dbReference type="Proteomes" id="UP000188603">
    <property type="component" value="Chromosome"/>
</dbReference>
<dbReference type="PANTHER" id="PTHR33445:SF1">
    <property type="entry name" value="ATP SYNTHASE SUBUNIT B"/>
    <property type="match status" value="1"/>
</dbReference>
<evidence type="ECO:0000256" key="14">
    <source>
        <dbReference type="RuleBase" id="RU003848"/>
    </source>
</evidence>
<evidence type="ECO:0000313" key="17">
    <source>
        <dbReference type="Proteomes" id="UP000188603"/>
    </source>
</evidence>
<dbReference type="EMBL" id="CP019699">
    <property type="protein sequence ID" value="AQS57193.1"/>
    <property type="molecule type" value="Genomic_DNA"/>
</dbReference>
<evidence type="ECO:0000256" key="4">
    <source>
        <dbReference type="ARBA" id="ARBA00022547"/>
    </source>
</evidence>
<evidence type="ECO:0000256" key="13">
    <source>
        <dbReference type="HAMAP-Rule" id="MF_01398"/>
    </source>
</evidence>
<dbReference type="NCBIfam" id="TIGR01144">
    <property type="entry name" value="ATP_synt_b"/>
    <property type="match status" value="1"/>
</dbReference>
<evidence type="ECO:0000256" key="7">
    <source>
        <dbReference type="ARBA" id="ARBA00022989"/>
    </source>
</evidence>
<dbReference type="HAMAP" id="MF_01398">
    <property type="entry name" value="ATP_synth_b_bprime"/>
    <property type="match status" value="1"/>
</dbReference>
<keyword evidence="4 13" id="KW-0138">CF(0)</keyword>
<dbReference type="InterPro" id="IPR050059">
    <property type="entry name" value="ATP_synthase_B_chain"/>
</dbReference>
<comment type="function">
    <text evidence="13">Component of the F(0) channel, it forms part of the peripheral stalk, linking F(1) to F(0).</text>
</comment>
<dbReference type="PANTHER" id="PTHR33445">
    <property type="entry name" value="ATP SYNTHASE SUBUNIT B', CHLOROPLASTIC"/>
    <property type="match status" value="1"/>
</dbReference>
<dbReference type="KEGG" id="ntr:B0W44_17020"/>
<dbReference type="GO" id="GO:0005886">
    <property type="term" value="C:plasma membrane"/>
    <property type="evidence" value="ECO:0007669"/>
    <property type="project" value="UniProtKB-SubCell"/>
</dbReference>
<evidence type="ECO:0000256" key="15">
    <source>
        <dbReference type="SAM" id="Coils"/>
    </source>
</evidence>
<comment type="subunit">
    <text evidence="13">F-type ATPases have 2 components, F(1) - the catalytic core - and F(0) - the membrane proton channel. F(1) has five subunits: alpha(3), beta(3), gamma(1), delta(1), epsilon(1). F(0) has three main subunits: a(1), b(2) and c(10-14). The alpha and beta chains form an alternating ring which encloses part of the gamma chain. F(1) is attached to F(0) by a central stalk formed by the gamma and epsilon chains, while a peripheral stalk is formed by the delta and b chains.</text>
</comment>
<evidence type="ECO:0000256" key="2">
    <source>
        <dbReference type="ARBA" id="ARBA00022448"/>
    </source>
</evidence>